<dbReference type="STRING" id="1804984.AYM40_15860"/>
<name>A0A167W2U1_9BURK</name>
<evidence type="ECO:0000313" key="2">
    <source>
        <dbReference type="Proteomes" id="UP000076852"/>
    </source>
</evidence>
<dbReference type="EMBL" id="CP014578">
    <property type="protein sequence ID" value="ANB73667.1"/>
    <property type="molecule type" value="Genomic_DNA"/>
</dbReference>
<accession>A0A167W2U1</accession>
<dbReference type="AlphaFoldDB" id="A0A167W2U1"/>
<reference evidence="1 2" key="1">
    <citation type="journal article" date="2016" name="Gene">
        <title>PacBio SMRT assembly of a complex multi-replicon genome reveals chlorocatechol degradative operon in a region of genome plasticity.</title>
        <authorList>
            <person name="Ricker N."/>
            <person name="Shen S.Y."/>
            <person name="Goordial J."/>
            <person name="Jin S."/>
            <person name="Fulthorpe R.R."/>
        </authorList>
    </citation>
    <scope>NUCLEOTIDE SEQUENCE [LARGE SCALE GENOMIC DNA]</scope>
    <source>
        <strain evidence="1 2">OLGA172</strain>
    </source>
</reference>
<keyword evidence="2" id="KW-1185">Reference proteome</keyword>
<evidence type="ECO:0008006" key="3">
    <source>
        <dbReference type="Google" id="ProtNLM"/>
    </source>
</evidence>
<organism evidence="1 2">
    <name type="scientific">Paraburkholderia phytofirmans OLGA172</name>
    <dbReference type="NCBI Taxonomy" id="1417228"/>
    <lineage>
        <taxon>Bacteria</taxon>
        <taxon>Pseudomonadati</taxon>
        <taxon>Pseudomonadota</taxon>
        <taxon>Betaproteobacteria</taxon>
        <taxon>Burkholderiales</taxon>
        <taxon>Burkholderiaceae</taxon>
        <taxon>Paraburkholderia</taxon>
    </lineage>
</organism>
<evidence type="ECO:0000313" key="1">
    <source>
        <dbReference type="EMBL" id="ANB73667.1"/>
    </source>
</evidence>
<protein>
    <recommendedName>
        <fullName evidence="3">HEPN domain-containing protein</fullName>
    </recommendedName>
</protein>
<dbReference type="KEGG" id="buz:AYM40_15860"/>
<sequence>MEKADGSRIDISRGYLHDARSEELSSSTRLSCAWEAMYFCCCEFAAGRGFGLDGLEHPDANVVGKLLRALSLSADESGLVEALFRWSSCRHSLLPEPCSIEEACAVAEHVLSQTVALLAPMKTRTM</sequence>
<dbReference type="Proteomes" id="UP000076852">
    <property type="component" value="Chromosome 1"/>
</dbReference>
<gene>
    <name evidence="1" type="ORF">AYM40_15860</name>
</gene>
<proteinExistence type="predicted"/>